<feature type="compositionally biased region" description="Gly residues" evidence="1">
    <location>
        <begin position="12"/>
        <end position="23"/>
    </location>
</feature>
<keyword evidence="3" id="KW-1185">Reference proteome</keyword>
<organism evidence="2 3">
    <name type="scientific">Trifolium medium</name>
    <dbReference type="NCBI Taxonomy" id="97028"/>
    <lineage>
        <taxon>Eukaryota</taxon>
        <taxon>Viridiplantae</taxon>
        <taxon>Streptophyta</taxon>
        <taxon>Embryophyta</taxon>
        <taxon>Tracheophyta</taxon>
        <taxon>Spermatophyta</taxon>
        <taxon>Magnoliopsida</taxon>
        <taxon>eudicotyledons</taxon>
        <taxon>Gunneridae</taxon>
        <taxon>Pentapetalae</taxon>
        <taxon>rosids</taxon>
        <taxon>fabids</taxon>
        <taxon>Fabales</taxon>
        <taxon>Fabaceae</taxon>
        <taxon>Papilionoideae</taxon>
        <taxon>50 kb inversion clade</taxon>
        <taxon>NPAAA clade</taxon>
        <taxon>Hologalegina</taxon>
        <taxon>IRL clade</taxon>
        <taxon>Trifolieae</taxon>
        <taxon>Trifolium</taxon>
    </lineage>
</organism>
<accession>A0A392WHP9</accession>
<evidence type="ECO:0000256" key="1">
    <source>
        <dbReference type="SAM" id="MobiDB-lite"/>
    </source>
</evidence>
<feature type="region of interest" description="Disordered" evidence="1">
    <location>
        <begin position="1"/>
        <end position="50"/>
    </location>
</feature>
<dbReference type="EMBL" id="LXQA011460153">
    <property type="protein sequence ID" value="MCI97971.1"/>
    <property type="molecule type" value="Genomic_DNA"/>
</dbReference>
<evidence type="ECO:0000313" key="3">
    <source>
        <dbReference type="Proteomes" id="UP000265520"/>
    </source>
</evidence>
<feature type="non-terminal residue" evidence="2">
    <location>
        <position position="1"/>
    </location>
</feature>
<name>A0A392WHP9_9FABA</name>
<proteinExistence type="predicted"/>
<sequence>HKGVRQKLHGFTSGGFGGGGGAGVRLETVSGGRGSELMSGDFEKHGGVRR</sequence>
<comment type="caution">
    <text evidence="2">The sequence shown here is derived from an EMBL/GenBank/DDBJ whole genome shotgun (WGS) entry which is preliminary data.</text>
</comment>
<protein>
    <submittedName>
        <fullName evidence="2">Uncharacterized protein</fullName>
    </submittedName>
</protein>
<reference evidence="2 3" key="1">
    <citation type="journal article" date="2018" name="Front. Plant Sci.">
        <title>Red Clover (Trifolium pratense) and Zigzag Clover (T. medium) - A Picture of Genomic Similarities and Differences.</title>
        <authorList>
            <person name="Dluhosova J."/>
            <person name="Istvanek J."/>
            <person name="Nedelnik J."/>
            <person name="Repkova J."/>
        </authorList>
    </citation>
    <scope>NUCLEOTIDE SEQUENCE [LARGE SCALE GENOMIC DNA]</scope>
    <source>
        <strain evidence="3">cv. 10/8</strain>
        <tissue evidence="2">Leaf</tissue>
    </source>
</reference>
<dbReference type="Proteomes" id="UP000265520">
    <property type="component" value="Unassembled WGS sequence"/>
</dbReference>
<dbReference type="AlphaFoldDB" id="A0A392WHP9"/>
<evidence type="ECO:0000313" key="2">
    <source>
        <dbReference type="EMBL" id="MCI97971.1"/>
    </source>
</evidence>
<feature type="compositionally biased region" description="Basic and acidic residues" evidence="1">
    <location>
        <begin position="41"/>
        <end position="50"/>
    </location>
</feature>